<organism evidence="3 4">
    <name type="scientific">Candidatus Viadribacter manganicus</name>
    <dbReference type="NCBI Taxonomy" id="1759059"/>
    <lineage>
        <taxon>Bacteria</taxon>
        <taxon>Pseudomonadati</taxon>
        <taxon>Pseudomonadota</taxon>
        <taxon>Alphaproteobacteria</taxon>
        <taxon>Hyphomonadales</taxon>
        <taxon>Hyphomonadaceae</taxon>
        <taxon>Candidatus Viadribacter</taxon>
    </lineage>
</organism>
<dbReference type="InterPro" id="IPR055592">
    <property type="entry name" value="DUF7168"/>
</dbReference>
<protein>
    <recommendedName>
        <fullName evidence="2">DUF7168 domain-containing protein</fullName>
    </recommendedName>
</protein>
<evidence type="ECO:0000259" key="2">
    <source>
        <dbReference type="Pfam" id="PF23771"/>
    </source>
</evidence>
<dbReference type="Pfam" id="PF23771">
    <property type="entry name" value="DUF7168"/>
    <property type="match status" value="1"/>
</dbReference>
<feature type="domain" description="DUF7168" evidence="2">
    <location>
        <begin position="91"/>
        <end position="200"/>
    </location>
</feature>
<dbReference type="AlphaFoldDB" id="A0A1B1AHN7"/>
<dbReference type="InParanoid" id="A0A1B1AHN7"/>
<reference evidence="3 4" key="1">
    <citation type="submission" date="2015-11" db="EMBL/GenBank/DDBJ databases">
        <title>Whole-Genome Sequence of Candidatus Oderbacter manganicum from the National Park Lower Oder Valley, Germany.</title>
        <authorList>
            <person name="Braun B."/>
            <person name="Liere K."/>
            <person name="Szewzyk U."/>
        </authorList>
    </citation>
    <scope>NUCLEOTIDE SEQUENCE [LARGE SCALE GENOMIC DNA]</scope>
    <source>
        <strain evidence="3 4">OTSz_A_272</strain>
    </source>
</reference>
<dbReference type="KEGG" id="cbot:ATE48_09095"/>
<evidence type="ECO:0000313" key="4">
    <source>
        <dbReference type="Proteomes" id="UP000092498"/>
    </source>
</evidence>
<keyword evidence="1" id="KW-0812">Transmembrane</keyword>
<keyword evidence="1" id="KW-0472">Membrane</keyword>
<evidence type="ECO:0000313" key="3">
    <source>
        <dbReference type="EMBL" id="ANP46065.1"/>
    </source>
</evidence>
<dbReference type="OrthoDB" id="7259266at2"/>
<sequence length="321" mass="34587">MVADGHQTNRAYLPEELAARIRALRERTVERGCTEAEAVAAAGLLSQLLEKYGVTLEELERINQRGTRPGTGFEGVSQKGRRNLYAFEAETAIASLFDVVYVGPASRSFASVAHLGAPIYFGLHADVAAAVALAEIVHAALKHSWSLYRRDKPPPSSNEAEVARRSFQCAMAMRLRQRFETMQKAHRAAKNALVVLKAGIVKAAAHDAGVIGVGYGQWPPGTVWDKAAMNAGWAAANVVALGAGAPLSHKRTRCETPTNQSQRVDPETALQRERDYQAALAAKRAALVADFDRDLARVGRWGLFLLIGVLVIAAALSLRGG</sequence>
<keyword evidence="1" id="KW-1133">Transmembrane helix</keyword>
<dbReference type="RefSeq" id="WP_066770408.1">
    <property type="nucleotide sequence ID" value="NZ_CP013244.1"/>
</dbReference>
<accession>A0A1B1AHN7</accession>
<dbReference type="EMBL" id="CP013244">
    <property type="protein sequence ID" value="ANP46065.1"/>
    <property type="molecule type" value="Genomic_DNA"/>
</dbReference>
<evidence type="ECO:0000256" key="1">
    <source>
        <dbReference type="SAM" id="Phobius"/>
    </source>
</evidence>
<name>A0A1B1AHN7_9PROT</name>
<proteinExistence type="predicted"/>
<dbReference type="Proteomes" id="UP000092498">
    <property type="component" value="Chromosome"/>
</dbReference>
<keyword evidence="4" id="KW-1185">Reference proteome</keyword>
<gene>
    <name evidence="3" type="ORF">ATE48_09095</name>
</gene>
<feature type="transmembrane region" description="Helical" evidence="1">
    <location>
        <begin position="301"/>
        <end position="318"/>
    </location>
</feature>